<comment type="caution">
    <text evidence="1">The sequence shown here is derived from an EMBL/GenBank/DDBJ whole genome shotgun (WGS) entry which is preliminary data.</text>
</comment>
<evidence type="ECO:0008006" key="3">
    <source>
        <dbReference type="Google" id="ProtNLM"/>
    </source>
</evidence>
<dbReference type="Gene3D" id="3.30.70.100">
    <property type="match status" value="1"/>
</dbReference>
<sequence length="224" mass="25239">MEPAPDVTIVQFVQFRANDQCLADPSLFQAVRDIAQGWQEKGLNAQYWGTSLTQTKDFFWLLFWQSHAHAIAIKADPPYPAFVQARDALASAPVFEAHVPFSGNPQRPLEAPVTEMSFYKTDDKEVNPDARPAAETQESVRYMTGRIQSIQVRGFIALSWGVAIEDATRGFYLGGWTSVEDHMSFGSSDEEKVFIEELEVVFKSFVDLYMAHVHFKLHNSQSSA</sequence>
<protein>
    <recommendedName>
        <fullName evidence="3">Dimeric alpha-beta barrel</fullName>
    </recommendedName>
</protein>
<name>A0A9P5MP22_9AGAM</name>
<proteinExistence type="predicted"/>
<dbReference type="AlphaFoldDB" id="A0A9P5MP22"/>
<dbReference type="OrthoDB" id="3830579at2759"/>
<evidence type="ECO:0000313" key="2">
    <source>
        <dbReference type="Proteomes" id="UP000759537"/>
    </source>
</evidence>
<keyword evidence="2" id="KW-1185">Reference proteome</keyword>
<organism evidence="1 2">
    <name type="scientific">Russula ochroleuca</name>
    <dbReference type="NCBI Taxonomy" id="152965"/>
    <lineage>
        <taxon>Eukaryota</taxon>
        <taxon>Fungi</taxon>
        <taxon>Dikarya</taxon>
        <taxon>Basidiomycota</taxon>
        <taxon>Agaricomycotina</taxon>
        <taxon>Agaricomycetes</taxon>
        <taxon>Russulales</taxon>
        <taxon>Russulaceae</taxon>
        <taxon>Russula</taxon>
    </lineage>
</organism>
<reference evidence="1" key="1">
    <citation type="submission" date="2019-10" db="EMBL/GenBank/DDBJ databases">
        <authorList>
            <consortium name="DOE Joint Genome Institute"/>
            <person name="Kuo A."/>
            <person name="Miyauchi S."/>
            <person name="Kiss E."/>
            <person name="Drula E."/>
            <person name="Kohler A."/>
            <person name="Sanchez-Garcia M."/>
            <person name="Andreopoulos B."/>
            <person name="Barry K.W."/>
            <person name="Bonito G."/>
            <person name="Buee M."/>
            <person name="Carver A."/>
            <person name="Chen C."/>
            <person name="Cichocki N."/>
            <person name="Clum A."/>
            <person name="Culley D."/>
            <person name="Crous P.W."/>
            <person name="Fauchery L."/>
            <person name="Girlanda M."/>
            <person name="Hayes R."/>
            <person name="Keri Z."/>
            <person name="LaButti K."/>
            <person name="Lipzen A."/>
            <person name="Lombard V."/>
            <person name="Magnuson J."/>
            <person name="Maillard F."/>
            <person name="Morin E."/>
            <person name="Murat C."/>
            <person name="Nolan M."/>
            <person name="Ohm R."/>
            <person name="Pangilinan J."/>
            <person name="Pereira M."/>
            <person name="Perotto S."/>
            <person name="Peter M."/>
            <person name="Riley R."/>
            <person name="Sitrit Y."/>
            <person name="Stielow B."/>
            <person name="Szollosi G."/>
            <person name="Zifcakova L."/>
            <person name="Stursova M."/>
            <person name="Spatafora J.W."/>
            <person name="Tedersoo L."/>
            <person name="Vaario L.-M."/>
            <person name="Yamada A."/>
            <person name="Yan M."/>
            <person name="Wang P."/>
            <person name="Xu J."/>
            <person name="Bruns T."/>
            <person name="Baldrian P."/>
            <person name="Vilgalys R."/>
            <person name="Henrissat B."/>
            <person name="Grigoriev I.V."/>
            <person name="Hibbett D."/>
            <person name="Nagy L.G."/>
            <person name="Martin F.M."/>
        </authorList>
    </citation>
    <scope>NUCLEOTIDE SEQUENCE</scope>
    <source>
        <strain evidence="1">Prilba</strain>
    </source>
</reference>
<evidence type="ECO:0000313" key="1">
    <source>
        <dbReference type="EMBL" id="KAF8467466.1"/>
    </source>
</evidence>
<dbReference type="Proteomes" id="UP000759537">
    <property type="component" value="Unassembled WGS sequence"/>
</dbReference>
<dbReference type="EMBL" id="WHVB01000036">
    <property type="protein sequence ID" value="KAF8467466.1"/>
    <property type="molecule type" value="Genomic_DNA"/>
</dbReference>
<accession>A0A9P5MP22</accession>
<reference evidence="1" key="2">
    <citation type="journal article" date="2020" name="Nat. Commun.">
        <title>Large-scale genome sequencing of mycorrhizal fungi provides insights into the early evolution of symbiotic traits.</title>
        <authorList>
            <person name="Miyauchi S."/>
            <person name="Kiss E."/>
            <person name="Kuo A."/>
            <person name="Drula E."/>
            <person name="Kohler A."/>
            <person name="Sanchez-Garcia M."/>
            <person name="Morin E."/>
            <person name="Andreopoulos B."/>
            <person name="Barry K.W."/>
            <person name="Bonito G."/>
            <person name="Buee M."/>
            <person name="Carver A."/>
            <person name="Chen C."/>
            <person name="Cichocki N."/>
            <person name="Clum A."/>
            <person name="Culley D."/>
            <person name="Crous P.W."/>
            <person name="Fauchery L."/>
            <person name="Girlanda M."/>
            <person name="Hayes R.D."/>
            <person name="Keri Z."/>
            <person name="LaButti K."/>
            <person name="Lipzen A."/>
            <person name="Lombard V."/>
            <person name="Magnuson J."/>
            <person name="Maillard F."/>
            <person name="Murat C."/>
            <person name="Nolan M."/>
            <person name="Ohm R.A."/>
            <person name="Pangilinan J."/>
            <person name="Pereira M.F."/>
            <person name="Perotto S."/>
            <person name="Peter M."/>
            <person name="Pfister S."/>
            <person name="Riley R."/>
            <person name="Sitrit Y."/>
            <person name="Stielow J.B."/>
            <person name="Szollosi G."/>
            <person name="Zifcakova L."/>
            <person name="Stursova M."/>
            <person name="Spatafora J.W."/>
            <person name="Tedersoo L."/>
            <person name="Vaario L.M."/>
            <person name="Yamada A."/>
            <person name="Yan M."/>
            <person name="Wang P."/>
            <person name="Xu J."/>
            <person name="Bruns T."/>
            <person name="Baldrian P."/>
            <person name="Vilgalys R."/>
            <person name="Dunand C."/>
            <person name="Henrissat B."/>
            <person name="Grigoriev I.V."/>
            <person name="Hibbett D."/>
            <person name="Nagy L.G."/>
            <person name="Martin F.M."/>
        </authorList>
    </citation>
    <scope>NUCLEOTIDE SEQUENCE</scope>
    <source>
        <strain evidence="1">Prilba</strain>
    </source>
</reference>
<gene>
    <name evidence="1" type="ORF">DFH94DRAFT_778753</name>
</gene>